<evidence type="ECO:0000256" key="14">
    <source>
        <dbReference type="PIRSR" id="PIRSR001594-3"/>
    </source>
</evidence>
<dbReference type="FunFam" id="3.30.1490.20:FF:000018">
    <property type="entry name" value="Biotin carboxylase"/>
    <property type="match status" value="1"/>
</dbReference>
<feature type="binding site" evidence="13">
    <location>
        <position position="630"/>
    </location>
    <ligand>
        <name>substrate</name>
    </ligand>
</feature>
<dbReference type="InterPro" id="IPR000891">
    <property type="entry name" value="PYR_CT"/>
</dbReference>
<evidence type="ECO:0000256" key="13">
    <source>
        <dbReference type="PIRSR" id="PIRSR001594-2"/>
    </source>
</evidence>
<dbReference type="InterPro" id="IPR005482">
    <property type="entry name" value="Biotin_COase_C"/>
</dbReference>
<evidence type="ECO:0000259" key="19">
    <source>
        <dbReference type="PROSITE" id="PS50991"/>
    </source>
</evidence>
<dbReference type="Pfam" id="PF00364">
    <property type="entry name" value="Biotin_lipoyl"/>
    <property type="match status" value="1"/>
</dbReference>
<dbReference type="Pfam" id="PF00289">
    <property type="entry name" value="Biotin_carb_N"/>
    <property type="match status" value="1"/>
</dbReference>
<comment type="function">
    <text evidence="11">Catalyzes a 2-step reaction, involving the ATP-dependent carboxylation of the covalently attached biotin in the first step and the transfer of the carboxyl group to pyruvate in the second.</text>
</comment>
<dbReference type="InterPro" id="IPR011764">
    <property type="entry name" value="Biotin_carboxylation_dom"/>
</dbReference>
<dbReference type="Gene3D" id="3.30.470.20">
    <property type="entry name" value="ATP-grasp fold, B domain"/>
    <property type="match status" value="1"/>
</dbReference>
<dbReference type="SMART" id="SM00878">
    <property type="entry name" value="Biotin_carb_C"/>
    <property type="match status" value="1"/>
</dbReference>
<feature type="domain" description="Pyruvate carboxyltransferase" evidence="19">
    <location>
        <begin position="549"/>
        <end position="817"/>
    </location>
</feature>
<gene>
    <name evidence="20" type="primary">pyc</name>
    <name evidence="20" type="ORF">CLSA_c10210</name>
</gene>
<feature type="binding site" evidence="13">
    <location>
        <position position="259"/>
    </location>
    <ligand>
        <name>ATP</name>
        <dbReference type="ChEBI" id="CHEBI:30616"/>
    </ligand>
</feature>
<dbReference type="FunFam" id="3.40.50.20:FF:000010">
    <property type="entry name" value="Propionyl-CoA carboxylase subunit alpha"/>
    <property type="match status" value="1"/>
</dbReference>
<proteinExistence type="predicted"/>
<comment type="catalytic activity">
    <reaction evidence="11">
        <text>hydrogencarbonate + pyruvate + ATP = oxaloacetate + ADP + phosphate + H(+)</text>
        <dbReference type="Rhea" id="RHEA:20844"/>
        <dbReference type="ChEBI" id="CHEBI:15361"/>
        <dbReference type="ChEBI" id="CHEBI:15378"/>
        <dbReference type="ChEBI" id="CHEBI:16452"/>
        <dbReference type="ChEBI" id="CHEBI:17544"/>
        <dbReference type="ChEBI" id="CHEBI:30616"/>
        <dbReference type="ChEBI" id="CHEBI:43474"/>
        <dbReference type="ChEBI" id="CHEBI:456216"/>
        <dbReference type="EC" id="6.4.1.1"/>
    </reaction>
</comment>
<dbReference type="PROSITE" id="PS50991">
    <property type="entry name" value="PYR_CT"/>
    <property type="match status" value="1"/>
</dbReference>
<dbReference type="PROSITE" id="PS00188">
    <property type="entry name" value="BIOTIN"/>
    <property type="match status" value="1"/>
</dbReference>
<dbReference type="InterPro" id="IPR016185">
    <property type="entry name" value="PreATP-grasp_dom_sf"/>
</dbReference>
<sequence length="1165" mass="130478">MVFKSIHKQKQIKIKRSVFKLGKKFKRVLVANRGEIAIRIFRACHELGIRTVAIYSEEDKYSLFRTKAHEAYLIGKNKGPVEAYLNMDEIIDLALKKDVDAIHPGYGFLSENAEFARRCEAAGIEFIGPKSEMMEQLGDKIKSKIVAKNVGVPVIPGVEKPIESEEEAIKVASDCGYPVMIKAAAGGGGRGMRIARSEKELVDAFRSAKNEAKKAFGIDDTFIEKYIEGPKHIEIQVLGDKYGNIVHLYERDCSIQRRHQKVIEFTPALSLTQEKREEICADALKIAKSVDYRSAGTLEFLVDMHGNHYFIEMNPRVQVEHTITEMTTGIDIVQSQILIAEGFRLDSDEIGIHSQADVKTRGYAIQCRVTTEDPANNFSPDNGKIDVYRSGAGFGIRLDGGNGFAGAIITPYYDSLLVKNTAYSRTFEDTIRKSIRAIKELTITGIKTNVDFLINVLNNEQFRKGECDTNFISDNPQLFDISPRTDEELRVLKFTGDIIVNKTKGNKKQYDVPVIPQIETLDALSGTKQILDEQGPDGLVKWVKDQKKLLLTDTTMRDAQQSLMATRVRSRDMINIAKATAAYGKDLFSLEMWGGATFDTAYRFLKESPWERLEELRKRIPNVMFQMLIRGANAVGYKNYPDNVIREFIKESANSGIDMFRIFDSLNWLKGIETSLDEVLKCGKVAEVALCYTGDILDTNRDKYNLKYYVDKAKEIEKMGAHILAIKDMSALLKPYAAKKLISALKDEISIPIHLHTHDTTGNGVATVLMAADAGVDIVDTTFNSMSGLTSQPALNSIVAALGNTNRDTGIDLSGIQKLSDYWDVVRPVYSEFESDLKSGSAEIYRFEIPGGQYSNLKPQVESFGLGHRFNDVKHMYKKVNDMLGDIIKVTPSSKMVGDMAIFMVQNDLTPENIYDKAKNMAFPDSIVSYFKGMMGQPEGGFPKKLQEIVLKGEEPITVRPGELLAPEDFDKIEKYLKDKYKFNPCKKDILSYALYPDVFEEYIKFVLEYGDVSRMGSDVYFHGLYEGETSEIEVGEGKTLIVQLIEIGKLDTDGNRTLDFEINGNRREIKIKDKTERITTNQNEDSTKMADTSSKLEVGASIPGNIIKVLVSEGQEVKEGESLVVIEAMKMETNIVAHADGIVDAIFAKEGEQVKTGQLLVKMK</sequence>
<dbReference type="FunFam" id="3.30.470.20:FF:000012">
    <property type="entry name" value="Pyruvate carboxylase"/>
    <property type="match status" value="1"/>
</dbReference>
<dbReference type="FunFam" id="2.40.50.100:FF:000003">
    <property type="entry name" value="Acetyl-CoA carboxylase biotin carboxyl carrier protein"/>
    <property type="match status" value="1"/>
</dbReference>
<evidence type="ECO:0000256" key="15">
    <source>
        <dbReference type="PIRSR" id="PIRSR001594-4"/>
    </source>
</evidence>
<feature type="binding site" evidence="13">
    <location>
        <position position="224"/>
    </location>
    <ligand>
        <name>ATP</name>
        <dbReference type="ChEBI" id="CHEBI:30616"/>
    </ligand>
</feature>
<dbReference type="GO" id="GO:0006094">
    <property type="term" value="P:gluconeogenesis"/>
    <property type="evidence" value="ECO:0007669"/>
    <property type="project" value="UniProtKB-UniPathway"/>
</dbReference>
<dbReference type="Gene3D" id="3.20.20.70">
    <property type="entry name" value="Aldolase class I"/>
    <property type="match status" value="1"/>
</dbReference>
<dbReference type="SUPFAM" id="SSF52440">
    <property type="entry name" value="PreATP-grasp domain"/>
    <property type="match status" value="1"/>
</dbReference>
<dbReference type="GO" id="GO:0004736">
    <property type="term" value="F:pyruvate carboxylase activity"/>
    <property type="evidence" value="ECO:0007669"/>
    <property type="project" value="UniProtKB-EC"/>
</dbReference>
<dbReference type="AlphaFoldDB" id="U5MRI0"/>
<dbReference type="NCBIfam" id="NF006761">
    <property type="entry name" value="PRK09282.1"/>
    <property type="match status" value="1"/>
</dbReference>
<dbReference type="InterPro" id="IPR005479">
    <property type="entry name" value="CPAse_ATP-bd"/>
</dbReference>
<evidence type="ECO:0000256" key="11">
    <source>
        <dbReference type="PIRNR" id="PIRNR001594"/>
    </source>
</evidence>
<dbReference type="SUPFAM" id="SSF89000">
    <property type="entry name" value="post-HMGL domain-like"/>
    <property type="match status" value="1"/>
</dbReference>
<dbReference type="SUPFAM" id="SSF51569">
    <property type="entry name" value="Aldolase"/>
    <property type="match status" value="1"/>
</dbReference>
<keyword evidence="4" id="KW-0312">Gluconeogenesis</keyword>
<dbReference type="GO" id="GO:0046872">
    <property type="term" value="F:metal ion binding"/>
    <property type="evidence" value="ECO:0007669"/>
    <property type="project" value="UniProtKB-KW"/>
</dbReference>
<keyword evidence="21" id="KW-1185">Reference proteome</keyword>
<feature type="binding site" evidence="13">
    <location>
        <position position="140"/>
    </location>
    <ligand>
        <name>ATP</name>
        <dbReference type="ChEBI" id="CHEBI:30616"/>
    </ligand>
</feature>
<evidence type="ECO:0000256" key="9">
    <source>
        <dbReference type="ARBA" id="ARBA00023267"/>
    </source>
</evidence>
<dbReference type="NCBIfam" id="TIGR01235">
    <property type="entry name" value="pyruv_carbox"/>
    <property type="match status" value="1"/>
</dbReference>
<dbReference type="InterPro" id="IPR055268">
    <property type="entry name" value="PCB-like"/>
</dbReference>
<dbReference type="NCBIfam" id="NF009554">
    <property type="entry name" value="PRK12999.1"/>
    <property type="match status" value="1"/>
</dbReference>
<feature type="binding site" evidence="14">
    <location>
        <position position="558"/>
    </location>
    <ligand>
        <name>Mn(2+)</name>
        <dbReference type="ChEBI" id="CHEBI:29035"/>
    </ligand>
</feature>
<dbReference type="SUPFAM" id="SSF51230">
    <property type="entry name" value="Single hybrid motif"/>
    <property type="match status" value="1"/>
</dbReference>
<feature type="active site" evidence="12">
    <location>
        <position position="316"/>
    </location>
</feature>
<keyword evidence="5 11" id="KW-0436">Ligase</keyword>
<dbReference type="Pfam" id="PF02785">
    <property type="entry name" value="Biotin_carb_C"/>
    <property type="match status" value="1"/>
</dbReference>
<dbReference type="Pfam" id="PF02786">
    <property type="entry name" value="CPSase_L_D2"/>
    <property type="match status" value="1"/>
</dbReference>
<feature type="modified residue" description="N6-biotinyllysine" evidence="15">
    <location>
        <position position="1131"/>
    </location>
</feature>
<evidence type="ECO:0000313" key="20">
    <source>
        <dbReference type="EMBL" id="AGX42032.1"/>
    </source>
</evidence>
<feature type="binding site" evidence="14">
    <location>
        <position position="756"/>
    </location>
    <ligand>
        <name>Mn(2+)</name>
        <dbReference type="ChEBI" id="CHEBI:29035"/>
    </ligand>
</feature>
<feature type="domain" description="ATP-grasp" evidence="17">
    <location>
        <begin position="144"/>
        <end position="341"/>
    </location>
</feature>
<dbReference type="PANTHER" id="PTHR43778">
    <property type="entry name" value="PYRUVATE CARBOXYLASE"/>
    <property type="match status" value="1"/>
</dbReference>
<evidence type="ECO:0000256" key="8">
    <source>
        <dbReference type="ARBA" id="ARBA00022840"/>
    </source>
</evidence>
<dbReference type="Gene3D" id="3.10.600.10">
    <property type="entry name" value="pyruvate carboxylase f1077a mutant domain"/>
    <property type="match status" value="1"/>
</dbReference>
<dbReference type="PROSITE" id="PS50979">
    <property type="entry name" value="BC"/>
    <property type="match status" value="1"/>
</dbReference>
<feature type="binding site" description="via carbamate group" evidence="14">
    <location>
        <position position="727"/>
    </location>
    <ligand>
        <name>Mn(2+)</name>
        <dbReference type="ChEBI" id="CHEBI:29035"/>
    </ligand>
</feature>
<dbReference type="PANTHER" id="PTHR43778:SF2">
    <property type="entry name" value="PYRUVATE CARBOXYLASE, MITOCHONDRIAL"/>
    <property type="match status" value="1"/>
</dbReference>
<name>U5MRI0_CLOSA</name>
<evidence type="ECO:0000256" key="2">
    <source>
        <dbReference type="ARBA" id="ARBA00004742"/>
    </source>
</evidence>
<dbReference type="Pfam" id="PF00682">
    <property type="entry name" value="HMGL-like"/>
    <property type="match status" value="1"/>
</dbReference>
<dbReference type="PROSITE" id="PS00866">
    <property type="entry name" value="CPSASE_1"/>
    <property type="match status" value="1"/>
</dbReference>
<dbReference type="InterPro" id="IPR000089">
    <property type="entry name" value="Biotin_lipoyl"/>
</dbReference>
<dbReference type="SUPFAM" id="SSF51246">
    <property type="entry name" value="Rudiment single hybrid motif"/>
    <property type="match status" value="1"/>
</dbReference>
<dbReference type="SUPFAM" id="SSF56059">
    <property type="entry name" value="Glutathione synthetase ATP-binding domain-like"/>
    <property type="match status" value="1"/>
</dbReference>
<dbReference type="InterPro" id="IPR001882">
    <property type="entry name" value="Biotin_BS"/>
</dbReference>
<feature type="modified residue" description="N6-carboxylysine" evidence="15">
    <location>
        <position position="727"/>
    </location>
</feature>
<dbReference type="InterPro" id="IPR013785">
    <property type="entry name" value="Aldolase_TIM"/>
</dbReference>
<dbReference type="EC" id="6.4.1.1" evidence="3 11"/>
<dbReference type="KEGG" id="csb:CLSA_c10210"/>
<dbReference type="EMBL" id="CP006721">
    <property type="protein sequence ID" value="AGX42032.1"/>
    <property type="molecule type" value="Genomic_DNA"/>
</dbReference>
<dbReference type="GO" id="GO:0005737">
    <property type="term" value="C:cytoplasm"/>
    <property type="evidence" value="ECO:0007669"/>
    <property type="project" value="TreeGrafter"/>
</dbReference>
<dbReference type="InterPro" id="IPR005481">
    <property type="entry name" value="BC-like_N"/>
</dbReference>
<dbReference type="Gene3D" id="2.40.50.100">
    <property type="match status" value="1"/>
</dbReference>
<dbReference type="PIRSF" id="PIRSF001594">
    <property type="entry name" value="Pyruv_carbox"/>
    <property type="match status" value="1"/>
</dbReference>
<evidence type="ECO:0000256" key="10">
    <source>
        <dbReference type="ARBA" id="ARBA00023268"/>
    </source>
</evidence>
<dbReference type="UniPathway" id="UPA00138"/>
<evidence type="ECO:0000256" key="1">
    <source>
        <dbReference type="ARBA" id="ARBA00001953"/>
    </source>
</evidence>
<dbReference type="CDD" id="cd06850">
    <property type="entry name" value="biotinyl_domain"/>
    <property type="match status" value="1"/>
</dbReference>
<feature type="domain" description="Lipoyl-binding" evidence="16">
    <location>
        <begin position="1087"/>
        <end position="1165"/>
    </location>
</feature>
<keyword evidence="20" id="KW-0670">Pyruvate</keyword>
<evidence type="ECO:0000256" key="12">
    <source>
        <dbReference type="PIRSR" id="PIRSR001594-1"/>
    </source>
</evidence>
<evidence type="ECO:0000256" key="3">
    <source>
        <dbReference type="ARBA" id="ARBA00013057"/>
    </source>
</evidence>
<dbReference type="eggNOG" id="COG1038">
    <property type="taxonomic scope" value="Bacteria"/>
</dbReference>
<dbReference type="InterPro" id="IPR011053">
    <property type="entry name" value="Single_hybrid_motif"/>
</dbReference>
<dbReference type="GO" id="GO:0005524">
    <property type="term" value="F:ATP binding"/>
    <property type="evidence" value="ECO:0007669"/>
    <property type="project" value="UniProtKB-UniRule"/>
</dbReference>
<keyword evidence="8 11" id="KW-0067">ATP-binding</keyword>
<keyword evidence="6 14" id="KW-0479">Metal-binding</keyword>
<organism evidence="20 21">
    <name type="scientific">Clostridium saccharobutylicum DSM 13864</name>
    <dbReference type="NCBI Taxonomy" id="1345695"/>
    <lineage>
        <taxon>Bacteria</taxon>
        <taxon>Bacillati</taxon>
        <taxon>Bacillota</taxon>
        <taxon>Clostridia</taxon>
        <taxon>Eubacteriales</taxon>
        <taxon>Clostridiaceae</taxon>
        <taxon>Clostridium</taxon>
    </lineage>
</organism>
<evidence type="ECO:0000256" key="5">
    <source>
        <dbReference type="ARBA" id="ARBA00022598"/>
    </source>
</evidence>
<evidence type="ECO:0000256" key="6">
    <source>
        <dbReference type="ARBA" id="ARBA00022723"/>
    </source>
</evidence>
<evidence type="ECO:0000259" key="18">
    <source>
        <dbReference type="PROSITE" id="PS50979"/>
    </source>
</evidence>
<evidence type="ECO:0000256" key="7">
    <source>
        <dbReference type="ARBA" id="ARBA00022741"/>
    </source>
</evidence>
<evidence type="ECO:0000259" key="17">
    <source>
        <dbReference type="PROSITE" id="PS50975"/>
    </source>
</evidence>
<dbReference type="InterPro" id="IPR011761">
    <property type="entry name" value="ATP-grasp"/>
</dbReference>
<dbReference type="Proteomes" id="UP000017118">
    <property type="component" value="Chromosome"/>
</dbReference>
<protein>
    <recommendedName>
        <fullName evidence="3 11">Pyruvate carboxylase</fullName>
        <ecNumber evidence="3 11">6.4.1.1</ecNumber>
    </recommendedName>
</protein>
<accession>U5MRI0</accession>
<dbReference type="CDD" id="cd07937">
    <property type="entry name" value="DRE_TIM_PC_TC_5S"/>
    <property type="match status" value="1"/>
</dbReference>
<dbReference type="PROSITE" id="PS00867">
    <property type="entry name" value="CPSASE_2"/>
    <property type="match status" value="1"/>
</dbReference>
<reference evidence="20 21" key="1">
    <citation type="journal article" date="2013" name="Genome Announc.">
        <title>Complete Genome Sequence of the Solvent Producer Clostridium saccharobutylicum NCP262 (DSM 13864).</title>
        <authorList>
            <person name="Poehlein A."/>
            <person name="Hartwich K."/>
            <person name="Krabben P."/>
            <person name="Ehrenreich A."/>
            <person name="Liebl W."/>
            <person name="Durre P."/>
            <person name="Gottschalk G."/>
            <person name="Daniel R."/>
        </authorList>
    </citation>
    <scope>NUCLEOTIDE SEQUENCE [LARGE SCALE GENOMIC DNA]</scope>
    <source>
        <strain evidence="20">DSM 13864</strain>
    </source>
</reference>
<dbReference type="Pfam" id="PF02436">
    <property type="entry name" value="PYC_OADA"/>
    <property type="match status" value="1"/>
</dbReference>
<dbReference type="HOGENOM" id="CLU_000395_0_1_9"/>
<keyword evidence="10" id="KW-0511">Multifunctional enzyme</keyword>
<keyword evidence="9 11" id="KW-0092">Biotin</keyword>
<evidence type="ECO:0000256" key="4">
    <source>
        <dbReference type="ARBA" id="ARBA00022432"/>
    </source>
</evidence>
<dbReference type="PROSITE" id="PS50968">
    <property type="entry name" value="BIOTINYL_LIPOYL"/>
    <property type="match status" value="1"/>
</dbReference>
<feature type="domain" description="Biotin carboxylation" evidence="18">
    <location>
        <begin position="24"/>
        <end position="477"/>
    </location>
</feature>
<dbReference type="FunFam" id="3.20.20.70:FF:000033">
    <property type="entry name" value="Pyruvate carboxylase"/>
    <property type="match status" value="1"/>
</dbReference>
<feature type="binding site" evidence="14">
    <location>
        <position position="758"/>
    </location>
    <ligand>
        <name>Mn(2+)</name>
        <dbReference type="ChEBI" id="CHEBI:29035"/>
    </ligand>
</feature>
<feature type="binding site" evidence="13">
    <location>
        <position position="891"/>
    </location>
    <ligand>
        <name>substrate</name>
    </ligand>
</feature>
<evidence type="ECO:0000313" key="21">
    <source>
        <dbReference type="Proteomes" id="UP000017118"/>
    </source>
</evidence>
<keyword evidence="7 11" id="KW-0547">Nucleotide-binding</keyword>
<dbReference type="InterPro" id="IPR011054">
    <property type="entry name" value="Rudment_hybrid_motif"/>
</dbReference>
<dbReference type="InterPro" id="IPR005930">
    <property type="entry name" value="Pyruv_COase"/>
</dbReference>
<dbReference type="PROSITE" id="PS50975">
    <property type="entry name" value="ATP_GRASP"/>
    <property type="match status" value="1"/>
</dbReference>
<comment type="pathway">
    <text evidence="2">Carbohydrate biosynthesis; gluconeogenesis.</text>
</comment>
<comment type="cofactor">
    <cofactor evidence="1 11">
        <name>biotin</name>
        <dbReference type="ChEBI" id="CHEBI:57586"/>
    </cofactor>
</comment>
<evidence type="ECO:0000259" key="16">
    <source>
        <dbReference type="PROSITE" id="PS50968"/>
    </source>
</evidence>
<dbReference type="InterPro" id="IPR003379">
    <property type="entry name" value="Carboxylase_cons_dom"/>
</dbReference>
<dbReference type="PATRIC" id="fig|1345695.10.peg.611"/>